<dbReference type="PIRSF" id="PIRSF001235">
    <property type="entry name" value="Amidase_carbamoylase"/>
    <property type="match status" value="1"/>
</dbReference>
<dbReference type="PANTHER" id="PTHR32494">
    <property type="entry name" value="ALLANTOATE DEIMINASE-RELATED"/>
    <property type="match status" value="1"/>
</dbReference>
<dbReference type="PANTHER" id="PTHR32494:SF5">
    <property type="entry name" value="ALLANTOATE AMIDOHYDROLASE"/>
    <property type="match status" value="1"/>
</dbReference>
<comment type="cofactor">
    <cofactor evidence="3">
        <name>Zn(2+)</name>
        <dbReference type="ChEBI" id="CHEBI:29105"/>
    </cofactor>
    <text evidence="3">Binds 2 Zn(2+) ions per subunit.</text>
</comment>
<protein>
    <submittedName>
        <fullName evidence="4">M20 family metallo-hydrolase</fullName>
    </submittedName>
</protein>
<dbReference type="InterPro" id="IPR002933">
    <property type="entry name" value="Peptidase_M20"/>
</dbReference>
<dbReference type="Pfam" id="PF01546">
    <property type="entry name" value="Peptidase_M20"/>
    <property type="match status" value="1"/>
</dbReference>
<dbReference type="SUPFAM" id="SSF53187">
    <property type="entry name" value="Zn-dependent exopeptidases"/>
    <property type="match status" value="1"/>
</dbReference>
<dbReference type="Gene3D" id="3.40.630.10">
    <property type="entry name" value="Zn peptidases"/>
    <property type="match status" value="1"/>
</dbReference>
<keyword evidence="2 4" id="KW-0378">Hydrolase</keyword>
<dbReference type="Gene3D" id="3.30.70.360">
    <property type="match status" value="1"/>
</dbReference>
<evidence type="ECO:0000256" key="2">
    <source>
        <dbReference type="ARBA" id="ARBA00022801"/>
    </source>
</evidence>
<dbReference type="SUPFAM" id="SSF55031">
    <property type="entry name" value="Bacterial exopeptidase dimerisation domain"/>
    <property type="match status" value="1"/>
</dbReference>
<keyword evidence="3" id="KW-0479">Metal-binding</keyword>
<evidence type="ECO:0000313" key="4">
    <source>
        <dbReference type="EMBL" id="QPF90763.1"/>
    </source>
</evidence>
<dbReference type="AlphaFoldDB" id="A0A7S9GYS9"/>
<name>A0A7S9GYS9_9BRAD</name>
<feature type="binding site" evidence="3">
    <location>
        <position position="76"/>
    </location>
    <ligand>
        <name>Zn(2+)</name>
        <dbReference type="ChEBI" id="CHEBI:29105"/>
        <label>1</label>
    </ligand>
</feature>
<feature type="binding site" evidence="3">
    <location>
        <position position="186"/>
    </location>
    <ligand>
        <name>Zn(2+)</name>
        <dbReference type="ChEBI" id="CHEBI:29105"/>
        <label>1</label>
    </ligand>
</feature>
<reference evidence="4 5" key="1">
    <citation type="submission" date="2020-09" db="EMBL/GenBank/DDBJ databases">
        <title>Complete genomes of bradyrhizobia occurring on native shrubby legumes in Australia.</title>
        <authorList>
            <person name="Lafay B."/>
        </authorList>
    </citation>
    <scope>NUCLEOTIDE SEQUENCE [LARGE SCALE GENOMIC DNA]</scope>
    <source>
        <strain evidence="4 5">BDV5040</strain>
    </source>
</reference>
<dbReference type="Proteomes" id="UP000594621">
    <property type="component" value="Chromosome"/>
</dbReference>
<organism evidence="4 5">
    <name type="scientific">Bradyrhizobium commune</name>
    <dbReference type="NCBI Taxonomy" id="83627"/>
    <lineage>
        <taxon>Bacteria</taxon>
        <taxon>Pseudomonadati</taxon>
        <taxon>Pseudomonadota</taxon>
        <taxon>Alphaproteobacteria</taxon>
        <taxon>Hyphomicrobiales</taxon>
        <taxon>Nitrobacteraceae</taxon>
        <taxon>Bradyrhizobium</taxon>
    </lineage>
</organism>
<gene>
    <name evidence="4" type="ORF">IC761_30485</name>
</gene>
<feature type="binding site" evidence="3">
    <location>
        <position position="87"/>
    </location>
    <ligand>
        <name>Zn(2+)</name>
        <dbReference type="ChEBI" id="CHEBI:29105"/>
        <label>1</label>
    </ligand>
</feature>
<dbReference type="GO" id="GO:0016813">
    <property type="term" value="F:hydrolase activity, acting on carbon-nitrogen (but not peptide) bonds, in linear amidines"/>
    <property type="evidence" value="ECO:0007669"/>
    <property type="project" value="InterPro"/>
</dbReference>
<keyword evidence="3" id="KW-0862">Zinc</keyword>
<dbReference type="CDD" id="cd03884">
    <property type="entry name" value="M20_bAS"/>
    <property type="match status" value="1"/>
</dbReference>
<dbReference type="KEGG" id="bcou:IC761_30485"/>
<evidence type="ECO:0000256" key="1">
    <source>
        <dbReference type="ARBA" id="ARBA00006153"/>
    </source>
</evidence>
<feature type="binding site" evidence="3">
    <location>
        <position position="87"/>
    </location>
    <ligand>
        <name>Zn(2+)</name>
        <dbReference type="ChEBI" id="CHEBI:29105"/>
        <label>2</label>
    </ligand>
</feature>
<feature type="binding site" evidence="3">
    <location>
        <position position="126"/>
    </location>
    <ligand>
        <name>Zn(2+)</name>
        <dbReference type="ChEBI" id="CHEBI:29105"/>
        <label>2</label>
    </ligand>
</feature>
<dbReference type="GO" id="GO:0046872">
    <property type="term" value="F:metal ion binding"/>
    <property type="evidence" value="ECO:0007669"/>
    <property type="project" value="UniProtKB-KW"/>
</dbReference>
<accession>A0A7S9GYS9</accession>
<sequence length="409" mass="43600">MTALNDLIASFAAIGATEDGGVCRLAVTALDKEARNLFLREIGNRGLVPRTDAIGNMFGVAVLEPATDEIVITGSHLDSQPTGGRYDGAYGVLAGLLAVEAVRDRCLANPGAARRNLAVANWTNEEGARFQPSLTGSSVFAGGLSLQDAYACADSDGVTLGDALAVIGYCGITPLEHRPVRYVELHVEQGDRLEQAAGDIAAVSGAWMTRKISVVFEGDYSHTGPTPMALRRDALRASARAIEALYVEVARENAGAHASAARISVYPNSPNVVAGRVRVWFEIRHEDEAVVFAISDRFLKRIERESREIGVDISIAADERRSASLLDPAGVELVLAAASDLGCKALTLKTVTGHDALAIQKRIPASLIFVPSRGGLSHNPREFTAPEALDKGYAVLVETLWRMVTTRES</sequence>
<dbReference type="RefSeq" id="WP_195800346.1">
    <property type="nucleotide sequence ID" value="NZ_CP061379.1"/>
</dbReference>
<dbReference type="NCBIfam" id="NF006772">
    <property type="entry name" value="PRK09290.2-1"/>
    <property type="match status" value="1"/>
</dbReference>
<dbReference type="InterPro" id="IPR036264">
    <property type="entry name" value="Bact_exopeptidase_dim_dom"/>
</dbReference>
<evidence type="ECO:0000256" key="3">
    <source>
        <dbReference type="PIRSR" id="PIRSR001235-1"/>
    </source>
</evidence>
<keyword evidence="5" id="KW-1185">Reference proteome</keyword>
<dbReference type="InterPro" id="IPR010158">
    <property type="entry name" value="Amidase_Cbmase"/>
</dbReference>
<evidence type="ECO:0000313" key="5">
    <source>
        <dbReference type="Proteomes" id="UP000594621"/>
    </source>
</evidence>
<feature type="binding site" evidence="3">
    <location>
        <position position="378"/>
    </location>
    <ligand>
        <name>Zn(2+)</name>
        <dbReference type="ChEBI" id="CHEBI:29105"/>
        <label>2</label>
    </ligand>
</feature>
<proteinExistence type="inferred from homology"/>
<comment type="similarity">
    <text evidence="1">Belongs to the peptidase M20 family.</text>
</comment>
<dbReference type="NCBIfam" id="TIGR01879">
    <property type="entry name" value="hydantase"/>
    <property type="match status" value="1"/>
</dbReference>
<dbReference type="EMBL" id="CP061379">
    <property type="protein sequence ID" value="QPF90763.1"/>
    <property type="molecule type" value="Genomic_DNA"/>
</dbReference>